<sequence>MEIRRVRKHEIQQAINLADKTFRNEGHTSMGEAFPHIFTRELSFGAFDGDRLVSFMGLVPSKITLGEAVLQVFSIGAVCTDVDYRNQGLSSKILNEVYQYIDQAHASLLLISGDRGLYTRNHCSHFGNASKYLLDKDHIIKHTYDGEIRLANPTDIFQIDDIRQQGKVRYESNLWEWSMLIEAGGYTSIFKMKQSVFVAVKNNRIESYVVIGIPTEQSTKKQAIVTEWGGNSKAIHKILMDVLNQNLTSEMEITIPWQDELANELIDIPHEEKKNSGTVYVVNAGRLIEQLKPLIGKMGLNFSVSETENRGVILQYKDSKVIMSAGEFVNWVFDGDFKTGVSELDDVFPIPFPYTEGIHYV</sequence>
<dbReference type="CDD" id="cd04301">
    <property type="entry name" value="NAT_SF"/>
    <property type="match status" value="1"/>
</dbReference>
<keyword evidence="3" id="KW-1185">Reference proteome</keyword>
<evidence type="ECO:0000313" key="2">
    <source>
        <dbReference type="EMBL" id="MCH1626475.1"/>
    </source>
</evidence>
<dbReference type="InterPro" id="IPR000182">
    <property type="entry name" value="GNAT_dom"/>
</dbReference>
<dbReference type="AlphaFoldDB" id="A0AAW5E0N5"/>
<proteinExistence type="predicted"/>
<dbReference type="PANTHER" id="PTHR37817">
    <property type="entry name" value="N-ACETYLTRANSFERASE EIS"/>
    <property type="match status" value="1"/>
</dbReference>
<comment type="caution">
    <text evidence="2">The sequence shown here is derived from an EMBL/GenBank/DDBJ whole genome shotgun (WGS) entry which is preliminary data.</text>
</comment>
<dbReference type="Gene3D" id="3.40.630.30">
    <property type="match status" value="1"/>
</dbReference>
<dbReference type="InterPro" id="IPR016181">
    <property type="entry name" value="Acyl_CoA_acyltransferase"/>
</dbReference>
<dbReference type="Pfam" id="PF13527">
    <property type="entry name" value="Acetyltransf_9"/>
    <property type="match status" value="1"/>
</dbReference>
<accession>A0AAW5E0N5</accession>
<dbReference type="InterPro" id="IPR051554">
    <property type="entry name" value="Acetyltransferase_Eis"/>
</dbReference>
<dbReference type="PROSITE" id="PS51186">
    <property type="entry name" value="GNAT"/>
    <property type="match status" value="1"/>
</dbReference>
<dbReference type="PANTHER" id="PTHR37817:SF1">
    <property type="entry name" value="N-ACETYLTRANSFERASE EIS"/>
    <property type="match status" value="1"/>
</dbReference>
<dbReference type="EMBL" id="JAKTTI010000023">
    <property type="protein sequence ID" value="MCH1626475.1"/>
    <property type="molecule type" value="Genomic_DNA"/>
</dbReference>
<name>A0AAW5E0N5_9BACI</name>
<dbReference type="Proteomes" id="UP001431131">
    <property type="component" value="Unassembled WGS sequence"/>
</dbReference>
<gene>
    <name evidence="2" type="ORF">MJG50_14145</name>
</gene>
<dbReference type="SUPFAM" id="SSF55729">
    <property type="entry name" value="Acyl-CoA N-acyltransferases (Nat)"/>
    <property type="match status" value="1"/>
</dbReference>
<dbReference type="GO" id="GO:0030649">
    <property type="term" value="P:aminoglycoside antibiotic catabolic process"/>
    <property type="evidence" value="ECO:0007669"/>
    <property type="project" value="TreeGrafter"/>
</dbReference>
<evidence type="ECO:0000313" key="3">
    <source>
        <dbReference type="Proteomes" id="UP001431131"/>
    </source>
</evidence>
<protein>
    <submittedName>
        <fullName evidence="2">GNAT family N-acetyltransferase</fullName>
    </submittedName>
</protein>
<dbReference type="GO" id="GO:0034069">
    <property type="term" value="F:aminoglycoside N-acetyltransferase activity"/>
    <property type="evidence" value="ECO:0007669"/>
    <property type="project" value="TreeGrafter"/>
</dbReference>
<organism evidence="2 3">
    <name type="scientific">Fredinandcohnia quinoae</name>
    <dbReference type="NCBI Taxonomy" id="2918902"/>
    <lineage>
        <taxon>Bacteria</taxon>
        <taxon>Bacillati</taxon>
        <taxon>Bacillota</taxon>
        <taxon>Bacilli</taxon>
        <taxon>Bacillales</taxon>
        <taxon>Bacillaceae</taxon>
        <taxon>Fredinandcohnia</taxon>
    </lineage>
</organism>
<dbReference type="RefSeq" id="WP_240256395.1">
    <property type="nucleotide sequence ID" value="NZ_JAKTTI010000023.1"/>
</dbReference>
<evidence type="ECO:0000259" key="1">
    <source>
        <dbReference type="PROSITE" id="PS51186"/>
    </source>
</evidence>
<reference evidence="2" key="1">
    <citation type="submission" date="2022-02" db="EMBL/GenBank/DDBJ databases">
        <title>Fredinandcohnia quinoae sp. nov. isolated from Chenopodium quinoa seeds.</title>
        <authorList>
            <person name="Saati-Santamaria Z."/>
            <person name="Flores-Felix J.D."/>
            <person name="Igual J.M."/>
            <person name="Velazquez E."/>
            <person name="Garcia-Fraile P."/>
            <person name="Martinez-Molina E."/>
        </authorList>
    </citation>
    <scope>NUCLEOTIDE SEQUENCE</scope>
    <source>
        <strain evidence="2">SECRCQ15</strain>
    </source>
</reference>
<feature type="domain" description="N-acetyltransferase" evidence="1">
    <location>
        <begin position="1"/>
        <end position="155"/>
    </location>
</feature>